<dbReference type="OrthoDB" id="68689at2759"/>
<sequence>MTRFTTLFLLIAAIATLTVHQSHAFVDVILDAALEAADKVPCPASHPQRWDRRYCIKPNCPTVAGVQYDNDGLYCVEKCPPGWRGDGVQCWLDLHVYGKGCCCTLFTKGCCDNCNPGYVDDGCTCRRPPQSRKQKRFVREKWDKAKNVVEPATPPH</sequence>
<gene>
    <name evidence="2" type="ORF">M427DRAFT_57855</name>
</gene>
<organism evidence="2 3">
    <name type="scientific">Gonapodya prolifera (strain JEL478)</name>
    <name type="common">Monoblepharis prolifera</name>
    <dbReference type="NCBI Taxonomy" id="1344416"/>
    <lineage>
        <taxon>Eukaryota</taxon>
        <taxon>Fungi</taxon>
        <taxon>Fungi incertae sedis</taxon>
        <taxon>Chytridiomycota</taxon>
        <taxon>Chytridiomycota incertae sedis</taxon>
        <taxon>Monoblepharidomycetes</taxon>
        <taxon>Monoblepharidales</taxon>
        <taxon>Gonapodyaceae</taxon>
        <taxon>Gonapodya</taxon>
    </lineage>
</organism>
<proteinExistence type="predicted"/>
<accession>A0A139AC73</accession>
<dbReference type="Proteomes" id="UP000070544">
    <property type="component" value="Unassembled WGS sequence"/>
</dbReference>
<feature type="chain" id="PRO_5007296105" evidence="1">
    <location>
        <begin position="25"/>
        <end position="156"/>
    </location>
</feature>
<feature type="signal peptide" evidence="1">
    <location>
        <begin position="1"/>
        <end position="24"/>
    </location>
</feature>
<evidence type="ECO:0000256" key="1">
    <source>
        <dbReference type="SAM" id="SignalP"/>
    </source>
</evidence>
<name>A0A139AC73_GONPJ</name>
<evidence type="ECO:0000313" key="2">
    <source>
        <dbReference type="EMBL" id="KXS14075.1"/>
    </source>
</evidence>
<dbReference type="AlphaFoldDB" id="A0A139AC73"/>
<dbReference type="EMBL" id="KQ965771">
    <property type="protein sequence ID" value="KXS14075.1"/>
    <property type="molecule type" value="Genomic_DNA"/>
</dbReference>
<evidence type="ECO:0000313" key="3">
    <source>
        <dbReference type="Proteomes" id="UP000070544"/>
    </source>
</evidence>
<keyword evidence="3" id="KW-1185">Reference proteome</keyword>
<reference evidence="2 3" key="1">
    <citation type="journal article" date="2015" name="Genome Biol. Evol.">
        <title>Phylogenomic analyses indicate that early fungi evolved digesting cell walls of algal ancestors of land plants.</title>
        <authorList>
            <person name="Chang Y."/>
            <person name="Wang S."/>
            <person name="Sekimoto S."/>
            <person name="Aerts A.L."/>
            <person name="Choi C."/>
            <person name="Clum A."/>
            <person name="LaButti K.M."/>
            <person name="Lindquist E.A."/>
            <person name="Yee Ngan C."/>
            <person name="Ohm R.A."/>
            <person name="Salamov A.A."/>
            <person name="Grigoriev I.V."/>
            <person name="Spatafora J.W."/>
            <person name="Berbee M.L."/>
        </authorList>
    </citation>
    <scope>NUCLEOTIDE SEQUENCE [LARGE SCALE GENOMIC DNA]</scope>
    <source>
        <strain evidence="2 3">JEL478</strain>
    </source>
</reference>
<keyword evidence="1" id="KW-0732">Signal</keyword>
<protein>
    <submittedName>
        <fullName evidence="2">Uncharacterized protein</fullName>
    </submittedName>
</protein>